<feature type="region of interest" description="Disordered" evidence="1">
    <location>
        <begin position="767"/>
        <end position="789"/>
    </location>
</feature>
<feature type="region of interest" description="Disordered" evidence="1">
    <location>
        <begin position="439"/>
        <end position="495"/>
    </location>
</feature>
<sequence>MSPPKLVLRPPPNRDFLQGYPGIPSSETRPPAHLSGTIEIQGSSKPLEAAWLRVEMAKTETLPSGESWTELIGQGPIDVWVAPQGVRTDGESWAQLPSRSFPFRVNIPEKLPATLRLEKNGGISYALIATLCARVKRGLLKRSSIKTVVHDRRTIVLEKHELHSTWPAYNVPEEHEDTVGPFRVRLYRNKQAYAALDTLDVRVVVYSKSPETVKLKTVGASVRQTVTYLPFAKGDTAADGTPSTAQQRSEILVHKNRNVRKKIHKDEFLMYDLSMTIPKSRTLMSVHTAKHIEISHQLRVGVEVGKERIVFEHLKLQISAFPSSVSTATMARIGKVPSLCLEEGAEQAAPVQQQQQVYAENEPLEYPQPGRFDQYERMLSDETSSIPALENDAAFLGTATPRGPLVFQSDPNSPTQNSFDADARRPVSAANHTALMQMPSNALRPGDVLPFQGGSPLDSPRRVTQAYPSSPLATRHNYGAESPTFAEPVRQSRVPTTAQLIAEDYNRRYSQMPPAASSAAQPVASSTAEPSTHPAAQKGFMSAESEKVRLFERARAEAQNFQSGYQNGVEFPEQRGADEESAAPAAAPITAAATAPVAASGASNAPRASFNYPSAADEKAALYERARNEVADFHKDDPTIVLQDEAPAPSLIAQSVPSAKAAAPIAMPSAEDEKQQMRRYYEAQDAVAQHHAEPAPTVAPPVVTTPTAEATSPPATSPYLTKSEARAVEEKTKLNNHYAQQESGSSAASASSTQQFGLKMLGNAASATTDSSLSQRLSTAPPPRPPKLPLSALAVHAGEAHRIAKDDPSKVTKYEPDQVYHKVSLDPKPRPGDNTSLGWANPSDRNGSMLDLVGNGEQGLLDYVRSIGFSFECLHIHLGGLQHANLGDGNGWVPQLFEYRSLLFPGSPGVWVGSCWESLAGGNHFRVWKQNGTEANTGAWFLAVSKEESVAEQHTIIPNGYDVGRDLLAEAATRGGSFGGHAWRATVEWKTGLLPEGKRK</sequence>
<dbReference type="PANTHER" id="PTHR36419:SF1">
    <property type="entry name" value="RHO1 GEF LOCALIZING PROTEIN 1"/>
    <property type="match status" value="1"/>
</dbReference>
<feature type="compositionally biased region" description="Low complexity" evidence="1">
    <location>
        <begin position="694"/>
        <end position="718"/>
    </location>
</feature>
<dbReference type="InterPro" id="IPR053060">
    <property type="entry name" value="Cytokinesis_Signaling_Reg"/>
</dbReference>
<evidence type="ECO:0000259" key="2">
    <source>
        <dbReference type="Pfam" id="PF02752"/>
    </source>
</evidence>
<name>A0AAF0EYL5_9BASI</name>
<dbReference type="InterPro" id="IPR011022">
    <property type="entry name" value="Arrestin_C-like"/>
</dbReference>
<dbReference type="GeneID" id="85226011"/>
<feature type="compositionally biased region" description="Polar residues" evidence="1">
    <location>
        <begin position="767"/>
        <end position="778"/>
    </location>
</feature>
<organism evidence="3 4">
    <name type="scientific">Malassezia japonica</name>
    <dbReference type="NCBI Taxonomy" id="223818"/>
    <lineage>
        <taxon>Eukaryota</taxon>
        <taxon>Fungi</taxon>
        <taxon>Dikarya</taxon>
        <taxon>Basidiomycota</taxon>
        <taxon>Ustilaginomycotina</taxon>
        <taxon>Malasseziomycetes</taxon>
        <taxon>Malasseziales</taxon>
        <taxon>Malasseziaceae</taxon>
        <taxon>Malassezia</taxon>
    </lineage>
</organism>
<evidence type="ECO:0000313" key="4">
    <source>
        <dbReference type="Proteomes" id="UP001217754"/>
    </source>
</evidence>
<dbReference type="PANTHER" id="PTHR36419">
    <property type="entry name" value="ARRESTIN FAMILY PROTEIN 1"/>
    <property type="match status" value="1"/>
</dbReference>
<feature type="compositionally biased region" description="Basic and acidic residues" evidence="1">
    <location>
        <begin position="822"/>
        <end position="831"/>
    </location>
</feature>
<dbReference type="RefSeq" id="XP_060122282.1">
    <property type="nucleotide sequence ID" value="XM_060266299.1"/>
</dbReference>
<dbReference type="Proteomes" id="UP001217754">
    <property type="component" value="Chromosome 3"/>
</dbReference>
<reference evidence="3" key="1">
    <citation type="submission" date="2023-03" db="EMBL/GenBank/DDBJ databases">
        <title>Mating type loci evolution in Malassezia.</title>
        <authorList>
            <person name="Coelho M.A."/>
        </authorList>
    </citation>
    <scope>NUCLEOTIDE SEQUENCE</scope>
    <source>
        <strain evidence="3">CBS 9431</strain>
    </source>
</reference>
<dbReference type="AlphaFoldDB" id="A0AAF0EYL5"/>
<feature type="compositionally biased region" description="Pro residues" evidence="1">
    <location>
        <begin position="1"/>
        <end position="13"/>
    </location>
</feature>
<protein>
    <recommendedName>
        <fullName evidence="2">Arrestin C-terminal-like domain-containing protein</fullName>
    </recommendedName>
</protein>
<feature type="compositionally biased region" description="Polar residues" evidence="1">
    <location>
        <begin position="409"/>
        <end position="419"/>
    </location>
</feature>
<dbReference type="Pfam" id="PF02752">
    <property type="entry name" value="Arrestin_C"/>
    <property type="match status" value="1"/>
</dbReference>
<feature type="region of interest" description="Disordered" evidence="1">
    <location>
        <begin position="563"/>
        <end position="588"/>
    </location>
</feature>
<dbReference type="Gene3D" id="2.60.40.640">
    <property type="match status" value="1"/>
</dbReference>
<dbReference type="InterPro" id="IPR014752">
    <property type="entry name" value="Arrestin-like_C"/>
</dbReference>
<feature type="region of interest" description="Disordered" evidence="1">
    <location>
        <begin position="1"/>
        <end position="37"/>
    </location>
</feature>
<feature type="region of interest" description="Disordered" evidence="1">
    <location>
        <begin position="822"/>
        <end position="841"/>
    </location>
</feature>
<feature type="region of interest" description="Disordered" evidence="1">
    <location>
        <begin position="400"/>
        <end position="424"/>
    </location>
</feature>
<dbReference type="GO" id="GO:0000917">
    <property type="term" value="P:division septum assembly"/>
    <property type="evidence" value="ECO:0007669"/>
    <property type="project" value="TreeGrafter"/>
</dbReference>
<feature type="compositionally biased region" description="Low complexity" evidence="1">
    <location>
        <begin position="511"/>
        <end position="526"/>
    </location>
</feature>
<dbReference type="GO" id="GO:0000935">
    <property type="term" value="C:division septum"/>
    <property type="evidence" value="ECO:0007669"/>
    <property type="project" value="TreeGrafter"/>
</dbReference>
<dbReference type="EMBL" id="CP119960">
    <property type="protein sequence ID" value="WFD39385.1"/>
    <property type="molecule type" value="Genomic_DNA"/>
</dbReference>
<evidence type="ECO:0000256" key="1">
    <source>
        <dbReference type="SAM" id="MobiDB-lite"/>
    </source>
</evidence>
<keyword evidence="4" id="KW-1185">Reference proteome</keyword>
<feature type="domain" description="Arrestin C-terminal-like" evidence="2">
    <location>
        <begin position="180"/>
        <end position="305"/>
    </location>
</feature>
<proteinExistence type="predicted"/>
<gene>
    <name evidence="3" type="ORF">MJAP1_002360</name>
</gene>
<accession>A0AAF0EYL5</accession>
<feature type="region of interest" description="Disordered" evidence="1">
    <location>
        <begin position="688"/>
        <end position="721"/>
    </location>
</feature>
<evidence type="ECO:0000313" key="3">
    <source>
        <dbReference type="EMBL" id="WFD39385.1"/>
    </source>
</evidence>
<feature type="region of interest" description="Disordered" evidence="1">
    <location>
        <begin position="511"/>
        <end position="542"/>
    </location>
</feature>